<comment type="caution">
    <text evidence="5">The sequence shown here is derived from an EMBL/GenBank/DDBJ whole genome shotgun (WGS) entry which is preliminary data.</text>
</comment>
<dbReference type="InterPro" id="IPR001845">
    <property type="entry name" value="HTH_ArsR_DNA-bd_dom"/>
</dbReference>
<dbReference type="AlphaFoldDB" id="A0A5C8ZHN0"/>
<dbReference type="InterPro" id="IPR036388">
    <property type="entry name" value="WH-like_DNA-bd_sf"/>
</dbReference>
<keyword evidence="3" id="KW-0804">Transcription</keyword>
<dbReference type="Pfam" id="PF12802">
    <property type="entry name" value="MarR_2"/>
    <property type="match status" value="1"/>
</dbReference>
<evidence type="ECO:0000256" key="3">
    <source>
        <dbReference type="ARBA" id="ARBA00023163"/>
    </source>
</evidence>
<keyword evidence="2" id="KW-0238">DNA-binding</keyword>
<dbReference type="CDD" id="cd00090">
    <property type="entry name" value="HTH_ARSR"/>
    <property type="match status" value="1"/>
</dbReference>
<dbReference type="SMART" id="SM00418">
    <property type="entry name" value="HTH_ARSR"/>
    <property type="match status" value="1"/>
</dbReference>
<dbReference type="PANTHER" id="PTHR43132">
    <property type="entry name" value="ARSENICAL RESISTANCE OPERON REPRESSOR ARSR-RELATED"/>
    <property type="match status" value="1"/>
</dbReference>
<dbReference type="InterPro" id="IPR036390">
    <property type="entry name" value="WH_DNA-bd_sf"/>
</dbReference>
<dbReference type="InterPro" id="IPR011991">
    <property type="entry name" value="ArsR-like_HTH"/>
</dbReference>
<dbReference type="Gene3D" id="1.10.10.10">
    <property type="entry name" value="Winged helix-like DNA-binding domain superfamily/Winged helix DNA-binding domain"/>
    <property type="match status" value="1"/>
</dbReference>
<keyword evidence="6" id="KW-1185">Reference proteome</keyword>
<evidence type="ECO:0000259" key="4">
    <source>
        <dbReference type="PROSITE" id="PS50987"/>
    </source>
</evidence>
<reference evidence="5 6" key="1">
    <citation type="submission" date="2019-07" db="EMBL/GenBank/DDBJ databases">
        <title>Quadrisphaera sp. strain DD2A genome sequencing and assembly.</title>
        <authorList>
            <person name="Kim I."/>
        </authorList>
    </citation>
    <scope>NUCLEOTIDE SEQUENCE [LARGE SCALE GENOMIC DNA]</scope>
    <source>
        <strain evidence="5 6">DD2A</strain>
    </source>
</reference>
<evidence type="ECO:0000313" key="5">
    <source>
        <dbReference type="EMBL" id="TXR56613.1"/>
    </source>
</evidence>
<proteinExistence type="predicted"/>
<dbReference type="OrthoDB" id="21342at2"/>
<dbReference type="PRINTS" id="PR00778">
    <property type="entry name" value="HTHARSR"/>
</dbReference>
<accession>A0A5C8ZHN0</accession>
<evidence type="ECO:0000256" key="2">
    <source>
        <dbReference type="ARBA" id="ARBA00023125"/>
    </source>
</evidence>
<dbReference type="PROSITE" id="PS50987">
    <property type="entry name" value="HTH_ARSR_2"/>
    <property type="match status" value="1"/>
</dbReference>
<name>A0A5C8ZHN0_9ACTN</name>
<dbReference type="Proteomes" id="UP000321234">
    <property type="component" value="Unassembled WGS sequence"/>
</dbReference>
<sequence>MLSAGGPSQVCGQTHDVGAARAEREGAAVDPLEVTARDAVAAARPGLQQALARFAALSDPTRLELLVAIHAAPGSPVKALAAATGQSPNTTTQALAALRACGLADRVRDGRLSRWHLADDTAHELLHQLGASHSALHPEH</sequence>
<keyword evidence="1" id="KW-0805">Transcription regulation</keyword>
<dbReference type="InterPro" id="IPR051011">
    <property type="entry name" value="Metal_resp_trans_reg"/>
</dbReference>
<dbReference type="PANTHER" id="PTHR43132:SF2">
    <property type="entry name" value="ARSENICAL RESISTANCE OPERON REPRESSOR ARSR-RELATED"/>
    <property type="match status" value="1"/>
</dbReference>
<dbReference type="GO" id="GO:0003677">
    <property type="term" value="F:DNA binding"/>
    <property type="evidence" value="ECO:0007669"/>
    <property type="project" value="UniProtKB-KW"/>
</dbReference>
<feature type="domain" description="HTH arsR-type" evidence="4">
    <location>
        <begin position="42"/>
        <end position="137"/>
    </location>
</feature>
<dbReference type="EMBL" id="VKAC01000004">
    <property type="protein sequence ID" value="TXR56613.1"/>
    <property type="molecule type" value="Genomic_DNA"/>
</dbReference>
<dbReference type="InterPro" id="IPR000835">
    <property type="entry name" value="HTH_MarR-typ"/>
</dbReference>
<dbReference type="GO" id="GO:0003700">
    <property type="term" value="F:DNA-binding transcription factor activity"/>
    <property type="evidence" value="ECO:0007669"/>
    <property type="project" value="InterPro"/>
</dbReference>
<evidence type="ECO:0000313" key="6">
    <source>
        <dbReference type="Proteomes" id="UP000321234"/>
    </source>
</evidence>
<dbReference type="SUPFAM" id="SSF46785">
    <property type="entry name" value="Winged helix' DNA-binding domain"/>
    <property type="match status" value="1"/>
</dbReference>
<evidence type="ECO:0000256" key="1">
    <source>
        <dbReference type="ARBA" id="ARBA00023015"/>
    </source>
</evidence>
<gene>
    <name evidence="5" type="ORF">FMM08_07470</name>
</gene>
<organism evidence="5 6">
    <name type="scientific">Quadrisphaera setariae</name>
    <dbReference type="NCBI Taxonomy" id="2593304"/>
    <lineage>
        <taxon>Bacteria</taxon>
        <taxon>Bacillati</taxon>
        <taxon>Actinomycetota</taxon>
        <taxon>Actinomycetes</taxon>
        <taxon>Kineosporiales</taxon>
        <taxon>Kineosporiaceae</taxon>
        <taxon>Quadrisphaera</taxon>
    </lineage>
</organism>
<protein>
    <submittedName>
        <fullName evidence="5">Helix-turn-helix transcriptional regulator</fullName>
    </submittedName>
</protein>